<protein>
    <submittedName>
        <fullName evidence="1">Uncharacterized protein</fullName>
    </submittedName>
</protein>
<dbReference type="InParanoid" id="A0A409X3J9"/>
<comment type="caution">
    <text evidence="1">The sequence shown here is derived from an EMBL/GenBank/DDBJ whole genome shotgun (WGS) entry which is preliminary data.</text>
</comment>
<gene>
    <name evidence="1" type="ORF">CVT26_001033</name>
</gene>
<keyword evidence="2" id="KW-1185">Reference proteome</keyword>
<organism evidence="1 2">
    <name type="scientific">Gymnopilus dilepis</name>
    <dbReference type="NCBI Taxonomy" id="231916"/>
    <lineage>
        <taxon>Eukaryota</taxon>
        <taxon>Fungi</taxon>
        <taxon>Dikarya</taxon>
        <taxon>Basidiomycota</taxon>
        <taxon>Agaricomycotina</taxon>
        <taxon>Agaricomycetes</taxon>
        <taxon>Agaricomycetidae</taxon>
        <taxon>Agaricales</taxon>
        <taxon>Agaricineae</taxon>
        <taxon>Hymenogastraceae</taxon>
        <taxon>Gymnopilus</taxon>
    </lineage>
</organism>
<evidence type="ECO:0000313" key="2">
    <source>
        <dbReference type="Proteomes" id="UP000284706"/>
    </source>
</evidence>
<accession>A0A409X3J9</accession>
<dbReference type="Proteomes" id="UP000284706">
    <property type="component" value="Unassembled WGS sequence"/>
</dbReference>
<sequence>MPGRSLSSPSTPFDEAVDFQSVSKELVIYSPTAQHFVVVAWPVTAKGRRILPSGIRDWLRARGLHWVCFCGIVDDTSSSSVRIVNGQSGGVFACCNKEPSVCGFFLNLSRLYNTVTLFSDYRALPTTKSGNLPCMGEILSKFIRTAPYVPGPHFEDYCGEHVIDYPGVLQLSGGRRGRTSLGRTHRQGRLPLPTCRSAAVLYAPRRGRGYSAYSRAQRDREALTDREVRAALANRARTRIIRKQRVLGSANILPRLHREMGQLERVENAAGPYHAHSGKAVKSGREGTLVNRLLVGKGVSSYDMDGLIELCGRCKFHFLASSLRSHVLVCSGPNTTQD</sequence>
<proteinExistence type="predicted"/>
<reference evidence="1 2" key="1">
    <citation type="journal article" date="2018" name="Evol. Lett.">
        <title>Horizontal gene cluster transfer increased hallucinogenic mushroom diversity.</title>
        <authorList>
            <person name="Reynolds H.T."/>
            <person name="Vijayakumar V."/>
            <person name="Gluck-Thaler E."/>
            <person name="Korotkin H.B."/>
            <person name="Matheny P.B."/>
            <person name="Slot J.C."/>
        </authorList>
    </citation>
    <scope>NUCLEOTIDE SEQUENCE [LARGE SCALE GENOMIC DNA]</scope>
    <source>
        <strain evidence="1 2">SRW20</strain>
    </source>
</reference>
<evidence type="ECO:0000313" key="1">
    <source>
        <dbReference type="EMBL" id="PPQ85324.1"/>
    </source>
</evidence>
<dbReference type="AlphaFoldDB" id="A0A409X3J9"/>
<dbReference type="OrthoDB" id="3070804at2759"/>
<dbReference type="EMBL" id="NHYE01004321">
    <property type="protein sequence ID" value="PPQ85324.1"/>
    <property type="molecule type" value="Genomic_DNA"/>
</dbReference>
<name>A0A409X3J9_9AGAR</name>